<dbReference type="InterPro" id="IPR029058">
    <property type="entry name" value="AB_hydrolase_fold"/>
</dbReference>
<protein>
    <recommendedName>
        <fullName evidence="9">(4-O-methyl)-D-glucuronate--lignin esterase</fullName>
        <ecNumber evidence="9">3.1.1.117</ecNumber>
    </recommendedName>
</protein>
<evidence type="ECO:0000256" key="5">
    <source>
        <dbReference type="ARBA" id="ARBA00022729"/>
    </source>
</evidence>
<comment type="caution">
    <text evidence="12">The sequence shown here is derived from an EMBL/GenBank/DDBJ whole genome shotgun (WGS) entry which is preliminary data.</text>
</comment>
<comment type="similarity">
    <text evidence="2">Belongs to the carbohydrate esterase 15 (CE15) family.</text>
</comment>
<reference evidence="12" key="1">
    <citation type="submission" date="2023-06" db="EMBL/GenBank/DDBJ databases">
        <authorList>
            <consortium name="Lawrence Berkeley National Laboratory"/>
            <person name="Ahrendt S."/>
            <person name="Sahu N."/>
            <person name="Indic B."/>
            <person name="Wong-Bajracharya J."/>
            <person name="Merenyi Z."/>
            <person name="Ke H.-M."/>
            <person name="Monk M."/>
            <person name="Kocsube S."/>
            <person name="Drula E."/>
            <person name="Lipzen A."/>
            <person name="Balint B."/>
            <person name="Henrissat B."/>
            <person name="Andreopoulos B."/>
            <person name="Martin F.M."/>
            <person name="Harder C.B."/>
            <person name="Rigling D."/>
            <person name="Ford K.L."/>
            <person name="Foster G.D."/>
            <person name="Pangilinan J."/>
            <person name="Papanicolaou A."/>
            <person name="Barry K."/>
            <person name="LaButti K."/>
            <person name="Viragh M."/>
            <person name="Koriabine M."/>
            <person name="Yan M."/>
            <person name="Riley R."/>
            <person name="Champramary S."/>
            <person name="Plett K.L."/>
            <person name="Tsai I.J."/>
            <person name="Slot J."/>
            <person name="Sipos G."/>
            <person name="Plett J."/>
            <person name="Nagy L.G."/>
            <person name="Grigoriev I.V."/>
        </authorList>
    </citation>
    <scope>NUCLEOTIDE SEQUENCE</scope>
    <source>
        <strain evidence="12">HWK02</strain>
    </source>
</reference>
<evidence type="ECO:0000256" key="6">
    <source>
        <dbReference type="ARBA" id="ARBA00022801"/>
    </source>
</evidence>
<dbReference type="Pfam" id="PF22244">
    <property type="entry name" value="GCE_fung"/>
    <property type="match status" value="1"/>
</dbReference>
<evidence type="ECO:0000256" key="8">
    <source>
        <dbReference type="ARBA" id="ARBA00024511"/>
    </source>
</evidence>
<keyword evidence="5 10" id="KW-0732">Signal</keyword>
<dbReference type="EC" id="3.1.1.117" evidence="9"/>
<evidence type="ECO:0000256" key="4">
    <source>
        <dbReference type="ARBA" id="ARBA00022525"/>
    </source>
</evidence>
<dbReference type="EMBL" id="JAUEPU010000006">
    <property type="protein sequence ID" value="KAK0501891.1"/>
    <property type="molecule type" value="Genomic_DNA"/>
</dbReference>
<feature type="domain" description="4-O-methyl-glucuronoyl methylesterase-like" evidence="11">
    <location>
        <begin position="91"/>
        <end position="322"/>
    </location>
</feature>
<dbReference type="Proteomes" id="UP001175228">
    <property type="component" value="Unassembled WGS sequence"/>
</dbReference>
<evidence type="ECO:0000313" key="13">
    <source>
        <dbReference type="Proteomes" id="UP001175228"/>
    </source>
</evidence>
<organism evidence="12 13">
    <name type="scientific">Armillaria luteobubalina</name>
    <dbReference type="NCBI Taxonomy" id="153913"/>
    <lineage>
        <taxon>Eukaryota</taxon>
        <taxon>Fungi</taxon>
        <taxon>Dikarya</taxon>
        <taxon>Basidiomycota</taxon>
        <taxon>Agaricomycotina</taxon>
        <taxon>Agaricomycetes</taxon>
        <taxon>Agaricomycetidae</taxon>
        <taxon>Agaricales</taxon>
        <taxon>Marasmiineae</taxon>
        <taxon>Physalacriaceae</taxon>
        <taxon>Armillaria</taxon>
    </lineage>
</organism>
<dbReference type="SUPFAM" id="SSF53474">
    <property type="entry name" value="alpha/beta-Hydrolases"/>
    <property type="match status" value="1"/>
</dbReference>
<evidence type="ECO:0000256" key="7">
    <source>
        <dbReference type="ARBA" id="ARBA00023185"/>
    </source>
</evidence>
<evidence type="ECO:0000256" key="9">
    <source>
        <dbReference type="ARBA" id="ARBA00026105"/>
    </source>
</evidence>
<dbReference type="AlphaFoldDB" id="A0AA39QHE0"/>
<evidence type="ECO:0000259" key="11">
    <source>
        <dbReference type="Pfam" id="PF22244"/>
    </source>
</evidence>
<keyword evidence="13" id="KW-1185">Reference proteome</keyword>
<dbReference type="Gene3D" id="3.40.50.1820">
    <property type="entry name" value="alpha/beta hydrolase"/>
    <property type="match status" value="1"/>
</dbReference>
<dbReference type="GO" id="GO:0005576">
    <property type="term" value="C:extracellular region"/>
    <property type="evidence" value="ECO:0007669"/>
    <property type="project" value="UniProtKB-SubCell"/>
</dbReference>
<keyword evidence="3" id="KW-0719">Serine esterase</keyword>
<dbReference type="GO" id="GO:0046274">
    <property type="term" value="P:lignin catabolic process"/>
    <property type="evidence" value="ECO:0007669"/>
    <property type="project" value="UniProtKB-KW"/>
</dbReference>
<evidence type="ECO:0000313" key="12">
    <source>
        <dbReference type="EMBL" id="KAK0501891.1"/>
    </source>
</evidence>
<keyword evidence="4" id="KW-0964">Secreted</keyword>
<gene>
    <name evidence="12" type="ORF">EDD18DRAFT_1307241</name>
</gene>
<dbReference type="InterPro" id="IPR054579">
    <property type="entry name" value="GCE-like_dom"/>
</dbReference>
<dbReference type="PROSITE" id="PS51257">
    <property type="entry name" value="PROKAR_LIPOPROTEIN"/>
    <property type="match status" value="1"/>
</dbReference>
<proteinExistence type="inferred from homology"/>
<evidence type="ECO:0000256" key="2">
    <source>
        <dbReference type="ARBA" id="ARBA00010092"/>
    </source>
</evidence>
<name>A0AA39QHE0_9AGAR</name>
<feature type="chain" id="PRO_5041323597" description="(4-O-methyl)-D-glucuronate--lignin esterase" evidence="10">
    <location>
        <begin position="20"/>
        <end position="475"/>
    </location>
</feature>
<evidence type="ECO:0000256" key="10">
    <source>
        <dbReference type="SAM" id="SignalP"/>
    </source>
</evidence>
<comment type="subcellular location">
    <subcellularLocation>
        <location evidence="1">Secreted</location>
    </subcellularLocation>
</comment>
<feature type="signal peptide" evidence="10">
    <location>
        <begin position="1"/>
        <end position="19"/>
    </location>
</feature>
<sequence length="475" mass="50544">MTIKTSFVVSLLFAASALAGCGDLPSNVPLTSNSMLPDPFTFLNGTAVTTAADFTCRQAEISALFQRFELGDLPPRPESVVGTLSGNTLIINVSHGGRSISFNVGIQKPAGAGPFPALIVFGGFLSLPQPSGVAILSFNNDDIAAQNNGQSRGQGKFFTLYGVNHSAGAMMAWAWGVARIMDALEQVNANINLKRVGVTGCSRNGKGALVAGAFEPRIALTIPQESGSGGAGCWRISDSMLASGISTQTASEIVQENVWFSTAFNSFAQSGVSPLPFDHHMLSALIAPRPLLVIDNTGIDWLGPESVWGCQKTANLVWQGLGVGDFMGVSQVGNHAHCSFPSQEQPDLNAFVNRFLKDQSANTNIIKTDGANGLGFVDSKWINWNMYTSPHFSSLPSTSIINGRSSSAIEKVSTTIYIPFCMPPRCNTRRFGAKSITCAKLMKSSIKSPHIVNFFKRSKEIGDTGLTKARSKDPP</sequence>
<evidence type="ECO:0000256" key="3">
    <source>
        <dbReference type="ARBA" id="ARBA00022487"/>
    </source>
</evidence>
<keyword evidence="7" id="KW-0439">Lignin degradation</keyword>
<dbReference type="GO" id="GO:0052689">
    <property type="term" value="F:carboxylic ester hydrolase activity"/>
    <property type="evidence" value="ECO:0007669"/>
    <property type="project" value="UniProtKB-KW"/>
</dbReference>
<evidence type="ECO:0000256" key="1">
    <source>
        <dbReference type="ARBA" id="ARBA00004613"/>
    </source>
</evidence>
<comment type="catalytic activity">
    <reaction evidence="8">
        <text>a 4-O-methyl-alpha-D-glucuronosyl ester derivative + H2O = 4-O-methyl-alpha-D-glucuronate derivative + an alcohol + H(+)</text>
        <dbReference type="Rhea" id="RHEA:67452"/>
        <dbReference type="ChEBI" id="CHEBI:15377"/>
        <dbReference type="ChEBI" id="CHEBI:15378"/>
        <dbReference type="ChEBI" id="CHEBI:30879"/>
        <dbReference type="ChEBI" id="CHEBI:171667"/>
        <dbReference type="ChEBI" id="CHEBI:171668"/>
        <dbReference type="EC" id="3.1.1.117"/>
    </reaction>
    <physiologicalReaction direction="left-to-right" evidence="8">
        <dbReference type="Rhea" id="RHEA:67453"/>
    </physiologicalReaction>
</comment>
<accession>A0AA39QHE0</accession>
<keyword evidence="6" id="KW-0378">Hydrolase</keyword>